<keyword evidence="4" id="KW-0804">Transcription</keyword>
<comment type="caution">
    <text evidence="8">The sequence shown here is derived from an EMBL/GenBank/DDBJ whole genome shotgun (WGS) entry which is preliminary data.</text>
</comment>
<keyword evidence="2" id="KW-0805">Transcription regulation</keyword>
<gene>
    <name evidence="8" type="ORF">CK203_058411</name>
</gene>
<dbReference type="EMBL" id="QGNW01000427">
    <property type="protein sequence ID" value="RVW71909.1"/>
    <property type="molecule type" value="Genomic_DNA"/>
</dbReference>
<keyword evidence="3" id="KW-0238">DNA-binding</keyword>
<feature type="compositionally biased region" description="Polar residues" evidence="6">
    <location>
        <begin position="81"/>
        <end position="95"/>
    </location>
</feature>
<dbReference type="GO" id="GO:0005634">
    <property type="term" value="C:nucleus"/>
    <property type="evidence" value="ECO:0007669"/>
    <property type="project" value="UniProtKB-SubCell"/>
</dbReference>
<evidence type="ECO:0000256" key="1">
    <source>
        <dbReference type="ARBA" id="ARBA00004123"/>
    </source>
</evidence>
<dbReference type="AlphaFoldDB" id="A0A438GI72"/>
<sequence>MSEKRDSASFPNEEAKKKIELDISSSSGSHSNVKQGDGSEKGAVDSSASAIMENKPRNQDDMDFSSRTVPANIHDQDSQTKKTGSLSASCSSKDQPSIKMNKRTLLYKKSLTHDDVTKFKIMIPLESGRKFIPEPEKVDGKYKSRIMLLMDHDQQIWPMDASFDEMSNSYMLCLNWDKYFKRYELEAGDVIFLYFDPAIPSFGHFLIEYEKKGRDSNRKETA</sequence>
<dbReference type="SUPFAM" id="SSF101936">
    <property type="entry name" value="DNA-binding pseudobarrel domain"/>
    <property type="match status" value="1"/>
</dbReference>
<keyword evidence="5" id="KW-0539">Nucleus</keyword>
<dbReference type="GO" id="GO:0003677">
    <property type="term" value="F:DNA binding"/>
    <property type="evidence" value="ECO:0007669"/>
    <property type="project" value="UniProtKB-KW"/>
</dbReference>
<dbReference type="SMART" id="SM01019">
    <property type="entry name" value="B3"/>
    <property type="match status" value="1"/>
</dbReference>
<organism evidence="8 9">
    <name type="scientific">Vitis vinifera</name>
    <name type="common">Grape</name>
    <dbReference type="NCBI Taxonomy" id="29760"/>
    <lineage>
        <taxon>Eukaryota</taxon>
        <taxon>Viridiplantae</taxon>
        <taxon>Streptophyta</taxon>
        <taxon>Embryophyta</taxon>
        <taxon>Tracheophyta</taxon>
        <taxon>Spermatophyta</taxon>
        <taxon>Magnoliopsida</taxon>
        <taxon>eudicotyledons</taxon>
        <taxon>Gunneridae</taxon>
        <taxon>Pentapetalae</taxon>
        <taxon>rosids</taxon>
        <taxon>Vitales</taxon>
        <taxon>Vitaceae</taxon>
        <taxon>Viteae</taxon>
        <taxon>Vitis</taxon>
    </lineage>
</organism>
<dbReference type="Proteomes" id="UP000288805">
    <property type="component" value="Unassembled WGS sequence"/>
</dbReference>
<dbReference type="InterPro" id="IPR003340">
    <property type="entry name" value="B3_DNA-bd"/>
</dbReference>
<evidence type="ECO:0000259" key="7">
    <source>
        <dbReference type="SMART" id="SM01019"/>
    </source>
</evidence>
<comment type="subcellular location">
    <subcellularLocation>
        <location evidence="1">Nucleus</location>
    </subcellularLocation>
</comment>
<evidence type="ECO:0000256" key="4">
    <source>
        <dbReference type="ARBA" id="ARBA00023163"/>
    </source>
</evidence>
<feature type="domain" description="TF-B3" evidence="7">
    <location>
        <begin position="107"/>
        <end position="208"/>
    </location>
</feature>
<evidence type="ECO:0000313" key="8">
    <source>
        <dbReference type="EMBL" id="RVW71909.1"/>
    </source>
</evidence>
<evidence type="ECO:0000256" key="5">
    <source>
        <dbReference type="ARBA" id="ARBA00023242"/>
    </source>
</evidence>
<proteinExistence type="predicted"/>
<dbReference type="CDD" id="cd10017">
    <property type="entry name" value="B3_DNA"/>
    <property type="match status" value="1"/>
</dbReference>
<dbReference type="Gene3D" id="2.40.330.10">
    <property type="entry name" value="DNA-binding pseudobarrel domain"/>
    <property type="match status" value="1"/>
</dbReference>
<feature type="region of interest" description="Disordered" evidence="6">
    <location>
        <begin position="1"/>
        <end position="95"/>
    </location>
</feature>
<evidence type="ECO:0000313" key="9">
    <source>
        <dbReference type="Proteomes" id="UP000288805"/>
    </source>
</evidence>
<evidence type="ECO:0000256" key="2">
    <source>
        <dbReference type="ARBA" id="ARBA00023015"/>
    </source>
</evidence>
<feature type="compositionally biased region" description="Polar residues" evidence="6">
    <location>
        <begin position="23"/>
        <end position="34"/>
    </location>
</feature>
<accession>A0A438GI72</accession>
<dbReference type="InterPro" id="IPR015300">
    <property type="entry name" value="DNA-bd_pseudobarrel_sf"/>
</dbReference>
<protein>
    <recommendedName>
        <fullName evidence="7">TF-B3 domain-containing protein</fullName>
    </recommendedName>
</protein>
<feature type="compositionally biased region" description="Basic and acidic residues" evidence="6">
    <location>
        <begin position="1"/>
        <end position="21"/>
    </location>
</feature>
<evidence type="ECO:0000256" key="6">
    <source>
        <dbReference type="SAM" id="MobiDB-lite"/>
    </source>
</evidence>
<evidence type="ECO:0000256" key="3">
    <source>
        <dbReference type="ARBA" id="ARBA00023125"/>
    </source>
</evidence>
<name>A0A438GI72_VITVI</name>
<reference evidence="8 9" key="1">
    <citation type="journal article" date="2018" name="PLoS Genet.">
        <title>Population sequencing reveals clonal diversity and ancestral inbreeding in the grapevine cultivar Chardonnay.</title>
        <authorList>
            <person name="Roach M.J."/>
            <person name="Johnson D.L."/>
            <person name="Bohlmann J."/>
            <person name="van Vuuren H.J."/>
            <person name="Jones S.J."/>
            <person name="Pretorius I.S."/>
            <person name="Schmidt S.A."/>
            <person name="Borneman A.R."/>
        </authorList>
    </citation>
    <scope>NUCLEOTIDE SEQUENCE [LARGE SCALE GENOMIC DNA]</scope>
    <source>
        <strain evidence="9">cv. Chardonnay</strain>
        <tissue evidence="8">Leaf</tissue>
    </source>
</reference>